<evidence type="ECO:0000313" key="9">
    <source>
        <dbReference type="EMBL" id="CAH1441698.1"/>
    </source>
</evidence>
<evidence type="ECO:0000256" key="2">
    <source>
        <dbReference type="ARBA" id="ARBA00022694"/>
    </source>
</evidence>
<dbReference type="InterPro" id="IPR012590">
    <property type="entry name" value="POPLD_dom"/>
</dbReference>
<dbReference type="Gene3D" id="2.40.50.140">
    <property type="entry name" value="Nucleic acid-binding proteins"/>
    <property type="match status" value="1"/>
</dbReference>
<dbReference type="Pfam" id="PF22770">
    <property type="entry name" value="POP1_C"/>
    <property type="match status" value="1"/>
</dbReference>
<dbReference type="Pfam" id="PF06978">
    <property type="entry name" value="POP1_N"/>
    <property type="match status" value="1"/>
</dbReference>
<reference evidence="9 10" key="1">
    <citation type="submission" date="2022-01" db="EMBL/GenBank/DDBJ databases">
        <authorList>
            <person name="Xiong W."/>
            <person name="Schranz E."/>
        </authorList>
    </citation>
    <scope>NUCLEOTIDE SEQUENCE [LARGE SCALE GENOMIC DNA]</scope>
</reference>
<dbReference type="PANTHER" id="PTHR22731:SF3">
    <property type="entry name" value="RIBONUCLEASES P_MRP PROTEIN SUBUNIT POP1"/>
    <property type="match status" value="1"/>
</dbReference>
<comment type="caution">
    <text evidence="9">The sequence shown here is derived from an EMBL/GenBank/DDBJ whole genome shotgun (WGS) entry which is preliminary data.</text>
</comment>
<dbReference type="Pfam" id="PF16100">
    <property type="entry name" value="RMI2"/>
    <property type="match status" value="1"/>
</dbReference>
<dbReference type="Pfam" id="PF08170">
    <property type="entry name" value="POPLD"/>
    <property type="match status" value="1"/>
</dbReference>
<dbReference type="InterPro" id="IPR055079">
    <property type="entry name" value="POP1_C"/>
</dbReference>
<keyword evidence="10" id="KW-1185">Reference proteome</keyword>
<organism evidence="9 10">
    <name type="scientific">Lactuca virosa</name>
    <dbReference type="NCBI Taxonomy" id="75947"/>
    <lineage>
        <taxon>Eukaryota</taxon>
        <taxon>Viridiplantae</taxon>
        <taxon>Streptophyta</taxon>
        <taxon>Embryophyta</taxon>
        <taxon>Tracheophyta</taxon>
        <taxon>Spermatophyta</taxon>
        <taxon>Magnoliopsida</taxon>
        <taxon>eudicotyledons</taxon>
        <taxon>Gunneridae</taxon>
        <taxon>Pentapetalae</taxon>
        <taxon>asterids</taxon>
        <taxon>campanulids</taxon>
        <taxon>Asterales</taxon>
        <taxon>Asteraceae</taxon>
        <taxon>Cichorioideae</taxon>
        <taxon>Cichorieae</taxon>
        <taxon>Lactucinae</taxon>
        <taxon>Lactuca</taxon>
    </lineage>
</organism>
<evidence type="ECO:0000256" key="5">
    <source>
        <dbReference type="SAM" id="SignalP"/>
    </source>
</evidence>
<keyword evidence="2" id="KW-0819">tRNA processing</keyword>
<feature type="signal peptide" evidence="5">
    <location>
        <begin position="1"/>
        <end position="20"/>
    </location>
</feature>
<evidence type="ECO:0000259" key="6">
    <source>
        <dbReference type="Pfam" id="PF06978"/>
    </source>
</evidence>
<evidence type="ECO:0000256" key="3">
    <source>
        <dbReference type="ARBA" id="ARBA00023242"/>
    </source>
</evidence>
<evidence type="ECO:0000256" key="1">
    <source>
        <dbReference type="ARBA" id="ARBA00004123"/>
    </source>
</evidence>
<dbReference type="InterPro" id="IPR039182">
    <property type="entry name" value="Pop1"/>
</dbReference>
<dbReference type="AlphaFoldDB" id="A0AAU9NUN9"/>
<sequence length="921" mass="103199">MDYSLAALKLLCVQLKAARATNDSSQSSISLGPILFQRAWVQGVVISLPSTNGGTGRFLVDDGTGVVELSLSRDFLNRDWKLGAYVMVVGGCSIRQDDLPLIKVHKIVDLSGFPHREAMWYLEVLEAYKLFYQPLSTFTSTPSPFSSPTSSACGSSDKSFPNRRLLSATMATDRSKIIPPPDLVVQKFTESRAPELESLYSTIATRLNNNFKSQRNKRRRTTSYDNQASKTRFRKKQKLGVSIQNSDVNSEKQVKKAPPRHIRRRKELNENPKNGFCTSGNGTKRLRTHVWYAKRFTMITRWGFHLPLGLHGRGRGSRALLKWLKNGTVVHDASYYSAVQLEGSQDSILPILSIVMSPFPPSDAENVISGGIYATSMLHHSETPNSHTIAPVIYMWRPNQKSTNDSEDHVKVNNGQTFRQLWIWIHAAALTEGYNALKSTCESQGKVNEDVDSVKCITLEGQFGTLEVIGSKASHLLHKILNPVSSMSSIMENEDDNTSCCEVIPLVVNDPRVLTNNTEFDSSYTELWDANKGLFCPVEESGVCMEKHHQRLSSFCLTNKTSNDDNTPTTNMESSRFCPVILLKRNNLKDHSITRWTIILPLTWVKAFWIPLISNGAQAIGLRERSWVSCEAGIPNFPSEFPECDSYTSLMESQASTIDEQASLRPVSMKPFNIPILPPWNCIQLAYGSNPNPNEPIPLESNMVVARSARMLTGFLNTINGNHLLIFPHDKIKNTSILSKIIKDEKIPDQVPNASTFLENGSRKKLCFVRVVLRAFKEGVIEDGALVCAPRMDDIKLWTSGSNNKVDFQIPQSVMATYFVKEDSGKWKLQVPEDPAAMESNRWPIGFVTSGFVRGSKKPVAGGLCDAVLLAHIRHEQWSCVSLKKRKKELYVLTRNLRSTSYRLALLSIVLEQQEEDLDHI</sequence>
<evidence type="ECO:0000313" key="10">
    <source>
        <dbReference type="Proteomes" id="UP001157418"/>
    </source>
</evidence>
<dbReference type="EMBL" id="CAKMRJ010005412">
    <property type="protein sequence ID" value="CAH1441698.1"/>
    <property type="molecule type" value="Genomic_DNA"/>
</dbReference>
<dbReference type="Proteomes" id="UP001157418">
    <property type="component" value="Unassembled WGS sequence"/>
</dbReference>
<feature type="domain" description="Pop1 N-terminal" evidence="6">
    <location>
        <begin position="213"/>
        <end position="343"/>
    </location>
</feature>
<dbReference type="InterPro" id="IPR009723">
    <property type="entry name" value="Pop1_N"/>
</dbReference>
<dbReference type="InterPro" id="IPR032245">
    <property type="entry name" value="RMI2"/>
</dbReference>
<accession>A0AAU9NUN9</accession>
<protein>
    <submittedName>
        <fullName evidence="9">Uncharacterized protein</fullName>
    </submittedName>
</protein>
<evidence type="ECO:0000259" key="8">
    <source>
        <dbReference type="Pfam" id="PF22770"/>
    </source>
</evidence>
<comment type="subcellular location">
    <subcellularLocation>
        <location evidence="1">Nucleus</location>
    </subcellularLocation>
</comment>
<dbReference type="PANTHER" id="PTHR22731">
    <property type="entry name" value="RIBONUCLEASES P/MRP PROTEIN SUBUNIT POP1"/>
    <property type="match status" value="1"/>
</dbReference>
<keyword evidence="5" id="KW-0732">Signal</keyword>
<dbReference type="GO" id="GO:0000172">
    <property type="term" value="C:ribonuclease MRP complex"/>
    <property type="evidence" value="ECO:0007669"/>
    <property type="project" value="InterPro"/>
</dbReference>
<name>A0AAU9NUN9_9ASTR</name>
<dbReference type="GO" id="GO:0005655">
    <property type="term" value="C:nucleolar ribonuclease P complex"/>
    <property type="evidence" value="ECO:0007669"/>
    <property type="project" value="InterPro"/>
</dbReference>
<feature type="region of interest" description="Disordered" evidence="4">
    <location>
        <begin position="210"/>
        <end position="280"/>
    </location>
</feature>
<feature type="domain" description="POP1 C-terminal" evidence="8">
    <location>
        <begin position="825"/>
        <end position="910"/>
    </location>
</feature>
<feature type="chain" id="PRO_5044021000" evidence="5">
    <location>
        <begin position="21"/>
        <end position="921"/>
    </location>
</feature>
<keyword evidence="3" id="KW-0539">Nucleus</keyword>
<gene>
    <name evidence="9" type="ORF">LVIROSA_LOCUS27738</name>
</gene>
<proteinExistence type="predicted"/>
<evidence type="ECO:0000259" key="7">
    <source>
        <dbReference type="Pfam" id="PF08170"/>
    </source>
</evidence>
<feature type="compositionally biased region" description="Basic residues" evidence="4">
    <location>
        <begin position="255"/>
        <end position="266"/>
    </location>
</feature>
<evidence type="ECO:0000256" key="4">
    <source>
        <dbReference type="SAM" id="MobiDB-lite"/>
    </source>
</evidence>
<feature type="domain" description="POPLD" evidence="7">
    <location>
        <begin position="595"/>
        <end position="670"/>
    </location>
</feature>
<dbReference type="InterPro" id="IPR012340">
    <property type="entry name" value="NA-bd_OB-fold"/>
</dbReference>
<dbReference type="GO" id="GO:0001682">
    <property type="term" value="P:tRNA 5'-leader removal"/>
    <property type="evidence" value="ECO:0007669"/>
    <property type="project" value="InterPro"/>
</dbReference>